<dbReference type="GeneID" id="64115849"/>
<evidence type="ECO:0000259" key="7">
    <source>
        <dbReference type="Pfam" id="PF02852"/>
    </source>
</evidence>
<dbReference type="Proteomes" id="UP000241209">
    <property type="component" value="Unassembled WGS sequence"/>
</dbReference>
<dbReference type="RefSeq" id="WP_107537062.1">
    <property type="nucleotide sequence ID" value="NZ_BMDF01000003.1"/>
</dbReference>
<dbReference type="SUPFAM" id="SSF55424">
    <property type="entry name" value="FAD/NAD-linked reductases, dimerisation (C-terminal) domain"/>
    <property type="match status" value="1"/>
</dbReference>
<dbReference type="Pfam" id="PF02852">
    <property type="entry name" value="Pyr_redox_dim"/>
    <property type="match status" value="1"/>
</dbReference>
<name>A0A2T4PWC4_9STAP</name>
<dbReference type="EMBL" id="PZFK01000003">
    <property type="protein sequence ID" value="PTI30763.1"/>
    <property type="molecule type" value="Genomic_DNA"/>
</dbReference>
<dbReference type="STRING" id="1167632.GCA_000286335_01685"/>
<keyword evidence="4" id="KW-0274">FAD</keyword>
<dbReference type="Gene3D" id="3.50.50.60">
    <property type="entry name" value="FAD/NAD(P)-binding domain"/>
    <property type="match status" value="3"/>
</dbReference>
<keyword evidence="5" id="KW-0560">Oxidoreductase</keyword>
<dbReference type="InterPro" id="IPR050260">
    <property type="entry name" value="FAD-bd_OxRdtase"/>
</dbReference>
<evidence type="ECO:0000313" key="10">
    <source>
        <dbReference type="Proteomes" id="UP000241209"/>
    </source>
</evidence>
<evidence type="ECO:0000256" key="3">
    <source>
        <dbReference type="ARBA" id="ARBA00022630"/>
    </source>
</evidence>
<gene>
    <name evidence="9" type="ORF">BU072_01895</name>
</gene>
<sequence length="443" mass="49728">MNKIIVVGAVAGGATVASQIRRLDSESEIVVYEKDRDMSFANCGLPYYLGEVVEDRDLMLSATPEQFYNKKNITVKTYHEAIALNDAHKTITIKNHQTGETFEDQYDTLILSPGCRARHLPIQSDRVFTLRNLVDTDEIENFIVNEKVQSALIVGAGYVSLEILENLFYRGIETTLIHRSDHINKSMDKDLNNVIFEELDKREIQYRLNEEIESISDRTVTFKSGHVEDYDIVITGVGIEPNSDWLKSSSLQLNEQGYVPVNEYFETNLEGVYAIGDVIETFYRHTKTPTSITLAWGAHRAASLIAENLVAKSSNEKSAFRGLLGTNIVRVFDYALGSVGISESELENYDVGVVEQTQKQHAGYYPNAEPITLRVYFEKTSRKILRACAVGKDGADKRIDILSTAIIGELTIDELRDIEIAYAPPFSSPKDIVNMIGYKAQSK</sequence>
<evidence type="ECO:0000256" key="5">
    <source>
        <dbReference type="ARBA" id="ARBA00023002"/>
    </source>
</evidence>
<dbReference type="PRINTS" id="PR00368">
    <property type="entry name" value="FADPNR"/>
</dbReference>
<dbReference type="InterPro" id="IPR023753">
    <property type="entry name" value="FAD/NAD-binding_dom"/>
</dbReference>
<evidence type="ECO:0000256" key="4">
    <source>
        <dbReference type="ARBA" id="ARBA00022827"/>
    </source>
</evidence>
<dbReference type="NCBIfam" id="NF010037">
    <property type="entry name" value="PRK13512.1"/>
    <property type="match status" value="1"/>
</dbReference>
<dbReference type="InterPro" id="IPR023536">
    <property type="entry name" value="CoA_disulphide_reductase_staph"/>
</dbReference>
<reference evidence="9 10" key="1">
    <citation type="journal article" date="2016" name="Front. Microbiol.">
        <title>Comprehensive Phylogenetic Analysis of Bovine Non-aureus Staphylococci Species Based on Whole-Genome Sequencing.</title>
        <authorList>
            <person name="Naushad S."/>
            <person name="Barkema H.W."/>
            <person name="Luby C."/>
            <person name="Condas L.A."/>
            <person name="Nobrega D.B."/>
            <person name="Carson D.A."/>
            <person name="De Buck J."/>
        </authorList>
    </citation>
    <scope>NUCLEOTIDE SEQUENCE [LARGE SCALE GENOMIC DNA]</scope>
    <source>
        <strain evidence="9 10">SNUC 2204</strain>
    </source>
</reference>
<evidence type="ECO:0000313" key="9">
    <source>
        <dbReference type="EMBL" id="PTI30763.1"/>
    </source>
</evidence>
<evidence type="ECO:0000259" key="8">
    <source>
        <dbReference type="Pfam" id="PF07992"/>
    </source>
</evidence>
<comment type="cofactor">
    <cofactor evidence="1">
        <name>FAD</name>
        <dbReference type="ChEBI" id="CHEBI:57692"/>
    </cofactor>
</comment>
<organism evidence="9 10">
    <name type="scientific">Mammaliicoccus vitulinus</name>
    <dbReference type="NCBI Taxonomy" id="71237"/>
    <lineage>
        <taxon>Bacteria</taxon>
        <taxon>Bacillati</taxon>
        <taxon>Bacillota</taxon>
        <taxon>Bacilli</taxon>
        <taxon>Bacillales</taxon>
        <taxon>Staphylococcaceae</taxon>
        <taxon>Mammaliicoccus</taxon>
    </lineage>
</organism>
<dbReference type="PRINTS" id="PR00411">
    <property type="entry name" value="PNDRDTASEI"/>
</dbReference>
<comment type="similarity">
    <text evidence="2">Belongs to the class-III pyridine nucleotide-disulfide oxidoreductase family.</text>
</comment>
<keyword evidence="3" id="KW-0285">Flavoprotein</keyword>
<evidence type="ECO:0000256" key="1">
    <source>
        <dbReference type="ARBA" id="ARBA00001974"/>
    </source>
</evidence>
<feature type="domain" description="FAD/NAD(P)-binding" evidence="8">
    <location>
        <begin position="3"/>
        <end position="288"/>
    </location>
</feature>
<dbReference type="InterPro" id="IPR004099">
    <property type="entry name" value="Pyr_nucl-diS_OxRdtase_dimer"/>
</dbReference>
<dbReference type="PANTHER" id="PTHR43429:SF1">
    <property type="entry name" value="NAD(P)H SULFUR OXIDOREDUCTASE (COA-DEPENDENT)"/>
    <property type="match status" value="1"/>
</dbReference>
<evidence type="ECO:0000256" key="6">
    <source>
        <dbReference type="ARBA" id="ARBA00023284"/>
    </source>
</evidence>
<feature type="domain" description="Pyridine nucleotide-disulphide oxidoreductase dimerisation" evidence="7">
    <location>
        <begin position="329"/>
        <end position="427"/>
    </location>
</feature>
<dbReference type="HAMAP" id="MF_01608">
    <property type="entry name" value="CoA_diS_reduct"/>
    <property type="match status" value="1"/>
</dbReference>
<dbReference type="AlphaFoldDB" id="A0A2T4PWC4"/>
<dbReference type="Pfam" id="PF07992">
    <property type="entry name" value="Pyr_redox_2"/>
    <property type="match status" value="1"/>
</dbReference>
<proteinExistence type="inferred from homology"/>
<comment type="caution">
    <text evidence="9">The sequence shown here is derived from an EMBL/GenBank/DDBJ whole genome shotgun (WGS) entry which is preliminary data.</text>
</comment>
<dbReference type="GO" id="GO:0050451">
    <property type="term" value="F:CoA-disulfide reductase (NADPH) activity"/>
    <property type="evidence" value="ECO:0007669"/>
    <property type="project" value="InterPro"/>
</dbReference>
<dbReference type="SUPFAM" id="SSF51905">
    <property type="entry name" value="FAD/NAD(P)-binding domain"/>
    <property type="match status" value="1"/>
</dbReference>
<keyword evidence="6" id="KW-0676">Redox-active center</keyword>
<dbReference type="InterPro" id="IPR036188">
    <property type="entry name" value="FAD/NAD-bd_sf"/>
</dbReference>
<dbReference type="PANTHER" id="PTHR43429">
    <property type="entry name" value="PYRIDINE NUCLEOTIDE-DISULFIDE OXIDOREDUCTASE DOMAIN-CONTAINING"/>
    <property type="match status" value="1"/>
</dbReference>
<dbReference type="OrthoDB" id="9802028at2"/>
<evidence type="ECO:0000256" key="2">
    <source>
        <dbReference type="ARBA" id="ARBA00009130"/>
    </source>
</evidence>
<dbReference type="InterPro" id="IPR016156">
    <property type="entry name" value="FAD/NAD-linked_Rdtase_dimer_sf"/>
</dbReference>
<accession>A0A2T4PWC4</accession>
<protein>
    <submittedName>
        <fullName evidence="9">CoA-disulfide reductase</fullName>
    </submittedName>
</protein>